<dbReference type="OrthoDB" id="5867782at2759"/>
<dbReference type="Pfam" id="PF00059">
    <property type="entry name" value="Lectin_C"/>
    <property type="match status" value="1"/>
</dbReference>
<organism evidence="5">
    <name type="scientific">Gongylonema pulchrum</name>
    <dbReference type="NCBI Taxonomy" id="637853"/>
    <lineage>
        <taxon>Eukaryota</taxon>
        <taxon>Metazoa</taxon>
        <taxon>Ecdysozoa</taxon>
        <taxon>Nematoda</taxon>
        <taxon>Chromadorea</taxon>
        <taxon>Rhabditida</taxon>
        <taxon>Spirurina</taxon>
        <taxon>Spiruromorpha</taxon>
        <taxon>Spiruroidea</taxon>
        <taxon>Gongylonematidae</taxon>
        <taxon>Gongylonema</taxon>
    </lineage>
</organism>
<dbReference type="InterPro" id="IPR018378">
    <property type="entry name" value="C-type_lectin_CS"/>
</dbReference>
<proteinExistence type="predicted"/>
<dbReference type="Proteomes" id="UP000271098">
    <property type="component" value="Unassembled WGS sequence"/>
</dbReference>
<dbReference type="PROSITE" id="PS00615">
    <property type="entry name" value="C_TYPE_LECTIN_1"/>
    <property type="match status" value="1"/>
</dbReference>
<gene>
    <name evidence="3" type="ORF">GPUH_LOCUS11425</name>
</gene>
<dbReference type="InterPro" id="IPR001304">
    <property type="entry name" value="C-type_lectin-like"/>
</dbReference>
<keyword evidence="1" id="KW-1015">Disulfide bond</keyword>
<evidence type="ECO:0000313" key="5">
    <source>
        <dbReference type="WBParaSite" id="GPUH_0001143901-mRNA-1"/>
    </source>
</evidence>
<evidence type="ECO:0000256" key="1">
    <source>
        <dbReference type="ARBA" id="ARBA00023157"/>
    </source>
</evidence>
<evidence type="ECO:0000313" key="3">
    <source>
        <dbReference type="EMBL" id="VDN18762.1"/>
    </source>
</evidence>
<dbReference type="InterPro" id="IPR016186">
    <property type="entry name" value="C-type_lectin-like/link_sf"/>
</dbReference>
<dbReference type="CDD" id="cd00037">
    <property type="entry name" value="CLECT"/>
    <property type="match status" value="1"/>
</dbReference>
<feature type="domain" description="C-type lectin" evidence="2">
    <location>
        <begin position="28"/>
        <end position="150"/>
    </location>
</feature>
<dbReference type="WBParaSite" id="GPUH_0001143901-mRNA-1">
    <property type="protein sequence ID" value="GPUH_0001143901-mRNA-1"/>
    <property type="gene ID" value="GPUH_0001143901"/>
</dbReference>
<dbReference type="EMBL" id="UYRT01078546">
    <property type="protein sequence ID" value="VDN18762.1"/>
    <property type="molecule type" value="Genomic_DNA"/>
</dbReference>
<dbReference type="SUPFAM" id="SSF56436">
    <property type="entry name" value="C-type lectin-like"/>
    <property type="match status" value="1"/>
</dbReference>
<keyword evidence="4" id="KW-1185">Reference proteome</keyword>
<dbReference type="PROSITE" id="PS50041">
    <property type="entry name" value="C_TYPE_LECTIN_2"/>
    <property type="match status" value="1"/>
</dbReference>
<dbReference type="PANTHER" id="PTHR22801:SF63">
    <property type="entry name" value="C-TYPE LECTIN DOMAIN-CONTAINING PROTEIN"/>
    <property type="match status" value="1"/>
</dbReference>
<dbReference type="Gene3D" id="3.10.100.10">
    <property type="entry name" value="Mannose-Binding Protein A, subunit A"/>
    <property type="match status" value="1"/>
</dbReference>
<evidence type="ECO:0000313" key="4">
    <source>
        <dbReference type="Proteomes" id="UP000271098"/>
    </source>
</evidence>
<dbReference type="InterPro" id="IPR050801">
    <property type="entry name" value="Ca-Dep_Lectins_ImmuneDev"/>
</dbReference>
<dbReference type="InterPro" id="IPR016187">
    <property type="entry name" value="CTDL_fold"/>
</dbReference>
<accession>A0A183DRT4</accession>
<reference evidence="3 4" key="2">
    <citation type="submission" date="2018-11" db="EMBL/GenBank/DDBJ databases">
        <authorList>
            <consortium name="Pathogen Informatics"/>
        </authorList>
    </citation>
    <scope>NUCLEOTIDE SEQUENCE [LARGE SCALE GENOMIC DNA]</scope>
</reference>
<protein>
    <submittedName>
        <fullName evidence="5">C-type lectin domain-containing protein</fullName>
    </submittedName>
</protein>
<sequence>MAKWKKMRDKPEFVEVLLQIAIPGAFPYTTAENICGTLRGTVAAPKDGSQNHHIWQIYTNGNGKAVGSFWIGIHKIHGDWQIPSQDRATAASLDWGKSFGYGKVINTFWAPRQPSGCCGGPNVSCVISNYNKNSQWDDASCTIKAGVVCQRYAFQPVC</sequence>
<reference evidence="5" key="1">
    <citation type="submission" date="2016-06" db="UniProtKB">
        <authorList>
            <consortium name="WormBaseParasite"/>
        </authorList>
    </citation>
    <scope>IDENTIFICATION</scope>
</reference>
<dbReference type="PANTHER" id="PTHR22801">
    <property type="entry name" value="LITHOSTATHINE"/>
    <property type="match status" value="1"/>
</dbReference>
<name>A0A183DRT4_9BILA</name>
<dbReference type="AlphaFoldDB" id="A0A183DRT4"/>
<evidence type="ECO:0000259" key="2">
    <source>
        <dbReference type="PROSITE" id="PS50041"/>
    </source>
</evidence>